<dbReference type="GO" id="GO:0003730">
    <property type="term" value="F:mRNA 3'-UTR binding"/>
    <property type="evidence" value="ECO:0007669"/>
    <property type="project" value="TreeGrafter"/>
</dbReference>
<keyword evidence="1 2" id="KW-0694">RNA-binding</keyword>
<dbReference type="Pfam" id="PF00076">
    <property type="entry name" value="RRM_1"/>
    <property type="match status" value="1"/>
</dbReference>
<dbReference type="GO" id="GO:0071013">
    <property type="term" value="C:catalytic step 2 spliceosome"/>
    <property type="evidence" value="ECO:0007669"/>
    <property type="project" value="TreeGrafter"/>
</dbReference>
<sequence>MVMKDPNSKVSRGPGFVTYATVEEMATAMNARPQDVDGRVVEQKRAISREDSQRPCSHLTVTKRFVSGIKEDTDKHHLRDYFEQYEKIEVIEITNDQGSGKKRFAFVTFDDHASADKIVTQKYHTVSGHNCEVRKDISKQEMASASSSQKGPSGSGNFGGGCGGGFGGKDSFGHRGNFSGRGGFGGSCGGGGYGSSGDEYNGLGNDGSFGEGSPGYSGGSRGYGSGS</sequence>
<dbReference type="InterPro" id="IPR035979">
    <property type="entry name" value="RBD_domain_sf"/>
</dbReference>
<evidence type="ECO:0000313" key="5">
    <source>
        <dbReference type="EMBL" id="KAF6114127.1"/>
    </source>
</evidence>
<gene>
    <name evidence="5" type="ORF">HJG60_006324</name>
</gene>
<organism evidence="5 6">
    <name type="scientific">Phyllostomus discolor</name>
    <name type="common">pale spear-nosed bat</name>
    <dbReference type="NCBI Taxonomy" id="89673"/>
    <lineage>
        <taxon>Eukaryota</taxon>
        <taxon>Metazoa</taxon>
        <taxon>Chordata</taxon>
        <taxon>Craniata</taxon>
        <taxon>Vertebrata</taxon>
        <taxon>Euteleostomi</taxon>
        <taxon>Mammalia</taxon>
        <taxon>Eutheria</taxon>
        <taxon>Laurasiatheria</taxon>
        <taxon>Chiroptera</taxon>
        <taxon>Yangochiroptera</taxon>
        <taxon>Phyllostomidae</taxon>
        <taxon>Phyllostominae</taxon>
        <taxon>Phyllostomus</taxon>
    </lineage>
</organism>
<dbReference type="PANTHER" id="PTHR48026:SF2">
    <property type="entry name" value="HETEROGENEOUS NUCLEAR RIBONUCLEOPROTEIN A1-RELATED"/>
    <property type="match status" value="1"/>
</dbReference>
<dbReference type="InterPro" id="IPR012677">
    <property type="entry name" value="Nucleotide-bd_a/b_plait_sf"/>
</dbReference>
<comment type="caution">
    <text evidence="5">The sequence shown here is derived from an EMBL/GenBank/DDBJ whole genome shotgun (WGS) entry which is preliminary data.</text>
</comment>
<evidence type="ECO:0000256" key="3">
    <source>
        <dbReference type="SAM" id="MobiDB-lite"/>
    </source>
</evidence>
<evidence type="ECO:0000313" key="6">
    <source>
        <dbReference type="Proteomes" id="UP000664940"/>
    </source>
</evidence>
<proteinExistence type="predicted"/>
<evidence type="ECO:0000256" key="1">
    <source>
        <dbReference type="ARBA" id="ARBA00022884"/>
    </source>
</evidence>
<dbReference type="SMART" id="SM00360">
    <property type="entry name" value="RRM"/>
    <property type="match status" value="1"/>
</dbReference>
<dbReference type="EMBL" id="JABVXQ010000004">
    <property type="protein sequence ID" value="KAF6114127.1"/>
    <property type="molecule type" value="Genomic_DNA"/>
</dbReference>
<evidence type="ECO:0000259" key="4">
    <source>
        <dbReference type="PROSITE" id="PS50102"/>
    </source>
</evidence>
<evidence type="ECO:0000256" key="2">
    <source>
        <dbReference type="PROSITE-ProRule" id="PRU00176"/>
    </source>
</evidence>
<dbReference type="SUPFAM" id="SSF54928">
    <property type="entry name" value="RNA-binding domain, RBD"/>
    <property type="match status" value="2"/>
</dbReference>
<feature type="domain" description="RRM" evidence="4">
    <location>
        <begin position="62"/>
        <end position="140"/>
    </location>
</feature>
<dbReference type="PROSITE" id="PS50102">
    <property type="entry name" value="RRM"/>
    <property type="match status" value="1"/>
</dbReference>
<feature type="region of interest" description="Disordered" evidence="3">
    <location>
        <begin position="199"/>
        <end position="227"/>
    </location>
</feature>
<accession>A0A834EH32</accession>
<dbReference type="GO" id="GO:0000398">
    <property type="term" value="P:mRNA splicing, via spliceosome"/>
    <property type="evidence" value="ECO:0007669"/>
    <property type="project" value="TreeGrafter"/>
</dbReference>
<reference evidence="5 6" key="1">
    <citation type="journal article" date="2020" name="Nature">
        <title>Six reference-quality genomes reveal evolution of bat adaptations.</title>
        <authorList>
            <person name="Jebb D."/>
            <person name="Huang Z."/>
            <person name="Pippel M."/>
            <person name="Hughes G.M."/>
            <person name="Lavrichenko K."/>
            <person name="Devanna P."/>
            <person name="Winkler S."/>
            <person name="Jermiin L.S."/>
            <person name="Skirmuntt E.C."/>
            <person name="Katzourakis A."/>
            <person name="Burkitt-Gray L."/>
            <person name="Ray D.A."/>
            <person name="Sullivan K.A.M."/>
            <person name="Roscito J.G."/>
            <person name="Kirilenko B.M."/>
            <person name="Davalos L.M."/>
            <person name="Corthals A.P."/>
            <person name="Power M.L."/>
            <person name="Jones G."/>
            <person name="Ransome R.D."/>
            <person name="Dechmann D.K.N."/>
            <person name="Locatelli A.G."/>
            <person name="Puechmaille S.J."/>
            <person name="Fedrigo O."/>
            <person name="Jarvis E.D."/>
            <person name="Hiller M."/>
            <person name="Vernes S.C."/>
            <person name="Myers E.W."/>
            <person name="Teeling E.C."/>
        </authorList>
    </citation>
    <scope>NUCLEOTIDE SEQUENCE [LARGE SCALE GENOMIC DNA]</scope>
    <source>
        <strain evidence="5">Bat1K_MPI-CBG_1</strain>
    </source>
</reference>
<feature type="region of interest" description="Disordered" evidence="3">
    <location>
        <begin position="139"/>
        <end position="159"/>
    </location>
</feature>
<dbReference type="Proteomes" id="UP000664940">
    <property type="component" value="Unassembled WGS sequence"/>
</dbReference>
<dbReference type="PANTHER" id="PTHR48026">
    <property type="entry name" value="HOMOLOGOUS TO DROSOPHILA SQD (SQUID) PROTEIN"/>
    <property type="match status" value="1"/>
</dbReference>
<dbReference type="FunFam" id="3.30.70.330:FF:000429">
    <property type="entry name" value="Heterogeneous nuclear ribonucleoprotein A1-like 2"/>
    <property type="match status" value="1"/>
</dbReference>
<dbReference type="InterPro" id="IPR000504">
    <property type="entry name" value="RRM_dom"/>
</dbReference>
<protein>
    <recommendedName>
        <fullName evidence="4">RRM domain-containing protein</fullName>
    </recommendedName>
</protein>
<dbReference type="AlphaFoldDB" id="A0A834EH32"/>
<name>A0A834EH32_9CHIR</name>
<feature type="compositionally biased region" description="Gly residues" evidence="3">
    <location>
        <begin position="204"/>
        <end position="227"/>
    </location>
</feature>
<dbReference type="Gene3D" id="3.30.70.330">
    <property type="match status" value="2"/>
</dbReference>